<reference evidence="6 7" key="1">
    <citation type="submission" date="2019-11" db="EMBL/GenBank/DDBJ databases">
        <authorList>
            <person name="Holert J."/>
        </authorList>
    </citation>
    <scope>NUCLEOTIDE SEQUENCE [LARGE SCALE GENOMIC DNA]</scope>
    <source>
        <strain evidence="6">BC8_1</strain>
    </source>
</reference>
<sequence length="254" mass="28021">MWNPDVYLAFADQRGRPFVDLLSRIGADHPRRVVDLGCGPGNLTETLAARWPAALIEAWDSSAEMVEAARGRGVAAQLGDVREWTPEPDTDVVVSNATLHWVPEHPQLLVRWVGQLGAGSWLAFQVPGNFEAPSHQAVRDLAHRPDWSKVLPDSIFRDSEAVQSAAGYAGLLADAGCTVDAWETTYVHELTGENPVLEWITGTALRPVRSSLDDAQWQRFRAELIPLLDASYPARADGTTFFPFRRVFVVAQVN</sequence>
<dbReference type="EMBL" id="CACSIP010000009">
    <property type="protein sequence ID" value="CAA0104271.1"/>
    <property type="molecule type" value="Genomic_DNA"/>
</dbReference>
<dbReference type="GO" id="GO:0030798">
    <property type="term" value="F:trans-aconitate 2-methyltransferase activity"/>
    <property type="evidence" value="ECO:0007669"/>
    <property type="project" value="UniProtKB-UniRule"/>
</dbReference>
<dbReference type="HAMAP" id="MF_00560">
    <property type="entry name" value="Tran_acon_Me_trans"/>
    <property type="match status" value="1"/>
</dbReference>
<comment type="catalytic activity">
    <reaction evidence="5">
        <text>trans-aconitate + S-adenosyl-L-methionine = (E)-3-(methoxycarbonyl)pent-2-enedioate + S-adenosyl-L-homocysteine</text>
        <dbReference type="Rhea" id="RHEA:14969"/>
        <dbReference type="ChEBI" id="CHEBI:15708"/>
        <dbReference type="ChEBI" id="CHEBI:57470"/>
        <dbReference type="ChEBI" id="CHEBI:57856"/>
        <dbReference type="ChEBI" id="CHEBI:59789"/>
        <dbReference type="EC" id="2.1.1.144"/>
    </reaction>
</comment>
<organism evidence="6 7">
    <name type="scientific">Mycolicibacterium vanbaalenii</name>
    <name type="common">Mycobacterium vanbaalenii</name>
    <dbReference type="NCBI Taxonomy" id="110539"/>
    <lineage>
        <taxon>Bacteria</taxon>
        <taxon>Bacillati</taxon>
        <taxon>Actinomycetota</taxon>
        <taxon>Actinomycetes</taxon>
        <taxon>Mycobacteriales</taxon>
        <taxon>Mycobacteriaceae</taxon>
        <taxon>Mycolicibacterium</taxon>
    </lineage>
</organism>
<evidence type="ECO:0000256" key="2">
    <source>
        <dbReference type="ARBA" id="ARBA00022603"/>
    </source>
</evidence>
<accession>A0A5S9PJM3</accession>
<gene>
    <name evidence="6" type="primary">tam_2</name>
    <name evidence="5" type="synonym">tam</name>
    <name evidence="6" type="ORF">AELLOGFF_03512</name>
</gene>
<keyword evidence="3 5" id="KW-0808">Transferase</keyword>
<keyword evidence="1 5" id="KW-0963">Cytoplasm</keyword>
<evidence type="ECO:0000313" key="7">
    <source>
        <dbReference type="Proteomes" id="UP000430146"/>
    </source>
</evidence>
<keyword evidence="4 5" id="KW-0949">S-adenosyl-L-methionine</keyword>
<protein>
    <recommendedName>
        <fullName evidence="5">Trans-aconitate 2-methyltransferase</fullName>
        <ecNumber evidence="5">2.1.1.144</ecNumber>
    </recommendedName>
</protein>
<dbReference type="RefSeq" id="WP_159229774.1">
    <property type="nucleotide sequence ID" value="NZ_CACSIP010000009.1"/>
</dbReference>
<evidence type="ECO:0000256" key="3">
    <source>
        <dbReference type="ARBA" id="ARBA00022679"/>
    </source>
</evidence>
<dbReference type="OrthoDB" id="9795085at2"/>
<dbReference type="CDD" id="cd02440">
    <property type="entry name" value="AdoMet_MTases"/>
    <property type="match status" value="1"/>
</dbReference>
<keyword evidence="2 5" id="KW-0489">Methyltransferase</keyword>
<dbReference type="SUPFAM" id="SSF53335">
    <property type="entry name" value="S-adenosyl-L-methionine-dependent methyltransferases"/>
    <property type="match status" value="1"/>
</dbReference>
<evidence type="ECO:0000256" key="1">
    <source>
        <dbReference type="ARBA" id="ARBA00022490"/>
    </source>
</evidence>
<dbReference type="PANTHER" id="PTHR43861:SF1">
    <property type="entry name" value="TRANS-ACONITATE 2-METHYLTRANSFERASE"/>
    <property type="match status" value="1"/>
</dbReference>
<proteinExistence type="inferred from homology"/>
<name>A0A5S9PJM3_MYCVN</name>
<dbReference type="Gene3D" id="1.10.150.290">
    <property type="entry name" value="S-adenosyl-L-methionine-dependent methyltransferases"/>
    <property type="match status" value="1"/>
</dbReference>
<dbReference type="InterPro" id="IPR023149">
    <property type="entry name" value="Trans_acon_MeTrfase_C"/>
</dbReference>
<evidence type="ECO:0000313" key="6">
    <source>
        <dbReference type="EMBL" id="CAA0104271.1"/>
    </source>
</evidence>
<dbReference type="Proteomes" id="UP000430146">
    <property type="component" value="Unassembled WGS sequence"/>
</dbReference>
<dbReference type="InterPro" id="IPR029063">
    <property type="entry name" value="SAM-dependent_MTases_sf"/>
</dbReference>
<comment type="similarity">
    <text evidence="5">Belongs to the methyltransferase superfamily. Tam family.</text>
</comment>
<dbReference type="EC" id="2.1.1.144" evidence="5"/>
<comment type="subcellular location">
    <subcellularLocation>
        <location evidence="5">Cytoplasm</location>
    </subcellularLocation>
</comment>
<dbReference type="InterPro" id="IPR023506">
    <property type="entry name" value="Trans-aconitate_MeTrfase"/>
</dbReference>
<evidence type="ECO:0000256" key="5">
    <source>
        <dbReference type="HAMAP-Rule" id="MF_00560"/>
    </source>
</evidence>
<dbReference type="NCBIfam" id="NF010703">
    <property type="entry name" value="PRK14103.1"/>
    <property type="match status" value="1"/>
</dbReference>
<dbReference type="GO" id="GO:0005737">
    <property type="term" value="C:cytoplasm"/>
    <property type="evidence" value="ECO:0007669"/>
    <property type="project" value="UniProtKB-SubCell"/>
</dbReference>
<dbReference type="AlphaFoldDB" id="A0A5S9PJM3"/>
<dbReference type="PANTHER" id="PTHR43861">
    <property type="entry name" value="TRANS-ACONITATE 2-METHYLTRANSFERASE-RELATED"/>
    <property type="match status" value="1"/>
</dbReference>
<evidence type="ECO:0000256" key="4">
    <source>
        <dbReference type="ARBA" id="ARBA00022691"/>
    </source>
</evidence>
<dbReference type="Gene3D" id="3.40.50.150">
    <property type="entry name" value="Vaccinia Virus protein VP39"/>
    <property type="match status" value="1"/>
</dbReference>
<keyword evidence="7" id="KW-1185">Reference proteome</keyword>
<dbReference type="GO" id="GO:0032259">
    <property type="term" value="P:methylation"/>
    <property type="evidence" value="ECO:0007669"/>
    <property type="project" value="UniProtKB-KW"/>
</dbReference>
<dbReference type="Pfam" id="PF13489">
    <property type="entry name" value="Methyltransf_23"/>
    <property type="match status" value="1"/>
</dbReference>
<comment type="function">
    <text evidence="5">Catalyzes the S-adenosylmethionine monomethyl esterification of trans-aconitate.</text>
</comment>